<keyword evidence="3" id="KW-1185">Reference proteome</keyword>
<organism evidence="2 3">
    <name type="scientific">Crenichthys baileyi</name>
    <name type="common">White River springfish</name>
    <dbReference type="NCBI Taxonomy" id="28760"/>
    <lineage>
        <taxon>Eukaryota</taxon>
        <taxon>Metazoa</taxon>
        <taxon>Chordata</taxon>
        <taxon>Craniata</taxon>
        <taxon>Vertebrata</taxon>
        <taxon>Euteleostomi</taxon>
        <taxon>Actinopterygii</taxon>
        <taxon>Neopterygii</taxon>
        <taxon>Teleostei</taxon>
        <taxon>Neoteleostei</taxon>
        <taxon>Acanthomorphata</taxon>
        <taxon>Ovalentaria</taxon>
        <taxon>Atherinomorphae</taxon>
        <taxon>Cyprinodontiformes</taxon>
        <taxon>Goodeidae</taxon>
        <taxon>Crenichthys</taxon>
    </lineage>
</organism>
<evidence type="ECO:0000313" key="3">
    <source>
        <dbReference type="Proteomes" id="UP001311232"/>
    </source>
</evidence>
<reference evidence="2 3" key="1">
    <citation type="submission" date="2021-06" db="EMBL/GenBank/DDBJ databases">
        <authorList>
            <person name="Palmer J.M."/>
        </authorList>
    </citation>
    <scope>NUCLEOTIDE SEQUENCE [LARGE SCALE GENOMIC DNA]</scope>
    <source>
        <strain evidence="2 3">MEX-2019</strain>
        <tissue evidence="2">Muscle</tissue>
    </source>
</reference>
<evidence type="ECO:0000313" key="2">
    <source>
        <dbReference type="EMBL" id="KAK5610768.1"/>
    </source>
</evidence>
<dbReference type="Proteomes" id="UP001311232">
    <property type="component" value="Unassembled WGS sequence"/>
</dbReference>
<evidence type="ECO:0000256" key="1">
    <source>
        <dbReference type="SAM" id="MobiDB-lite"/>
    </source>
</evidence>
<protein>
    <submittedName>
        <fullName evidence="2">Uncharacterized protein</fullName>
    </submittedName>
</protein>
<accession>A0AAV9RP52</accession>
<gene>
    <name evidence="2" type="ORF">CRENBAI_026743</name>
</gene>
<sequence length="111" mass="12181">MQKVVAPGRNHVHPVEPGKVLGTIQEAALKMATSRTPVMAAHEVDRLLVECHRTPLNQILMRSRHMPQALGQGKEAQSGGPRLKRKSRNKGRSETSKTGCCLDQEPADLEP</sequence>
<name>A0AAV9RP52_9TELE</name>
<feature type="region of interest" description="Disordered" evidence="1">
    <location>
        <begin position="64"/>
        <end position="111"/>
    </location>
</feature>
<dbReference type="AlphaFoldDB" id="A0AAV9RP52"/>
<dbReference type="EMBL" id="JAHHUM010001531">
    <property type="protein sequence ID" value="KAK5610768.1"/>
    <property type="molecule type" value="Genomic_DNA"/>
</dbReference>
<proteinExistence type="predicted"/>
<comment type="caution">
    <text evidence="2">The sequence shown here is derived from an EMBL/GenBank/DDBJ whole genome shotgun (WGS) entry which is preliminary data.</text>
</comment>